<feature type="compositionally biased region" description="Basic and acidic residues" evidence="1">
    <location>
        <begin position="122"/>
        <end position="140"/>
    </location>
</feature>
<protein>
    <recommendedName>
        <fullName evidence="4">Extracellular mutant protein 11 C-terminal domain-containing protein</fullName>
    </recommendedName>
</protein>
<accession>A0A4V6S1U5</accession>
<dbReference type="Proteomes" id="UP000308730">
    <property type="component" value="Unassembled WGS sequence"/>
</dbReference>
<sequence>MLQNSTSGDDLSSNQAHISTSRPSAAESAREDDPGALSFSSSMPSLRVSARPSLEQIQEDVEDGDVAGNQQYQDRGQGAHLGPQPSQNGLGGPTLRRAGKRIQHPELELEDEYDFQAPTKRYKADQAIQDKDAEAPDYDRSSPMYRQDSEEHVQPTRNVEGGFREFEANQYRQPTEVPEESALRRLFGQELDKYVDEHLEAYNEARKKWSDCSTEEWEAGANELTAKFAKLIDYVKDHMTAKISLYTTLHAHLTNHRAVLSDREGMLKEAQESLVRGGGNVVGTAKPSSKRSETLSQQGE</sequence>
<dbReference type="AlphaFoldDB" id="A0A4V6S1U5"/>
<organism evidence="2 3">
    <name type="scientific">Antrodiella citrinella</name>
    <dbReference type="NCBI Taxonomy" id="2447956"/>
    <lineage>
        <taxon>Eukaryota</taxon>
        <taxon>Fungi</taxon>
        <taxon>Dikarya</taxon>
        <taxon>Basidiomycota</taxon>
        <taxon>Agaricomycotina</taxon>
        <taxon>Agaricomycetes</taxon>
        <taxon>Polyporales</taxon>
        <taxon>Steccherinaceae</taxon>
        <taxon>Antrodiella</taxon>
    </lineage>
</organism>
<gene>
    <name evidence="2" type="ORF">EUX98_g5036</name>
</gene>
<evidence type="ECO:0000313" key="2">
    <source>
        <dbReference type="EMBL" id="THH29153.1"/>
    </source>
</evidence>
<comment type="caution">
    <text evidence="2">The sequence shown here is derived from an EMBL/GenBank/DDBJ whole genome shotgun (WGS) entry which is preliminary data.</text>
</comment>
<evidence type="ECO:0008006" key="4">
    <source>
        <dbReference type="Google" id="ProtNLM"/>
    </source>
</evidence>
<feature type="region of interest" description="Disordered" evidence="1">
    <location>
        <begin position="1"/>
        <end position="177"/>
    </location>
</feature>
<name>A0A4V6S1U5_9APHY</name>
<feature type="compositionally biased region" description="Polar residues" evidence="1">
    <location>
        <begin position="1"/>
        <end position="23"/>
    </location>
</feature>
<keyword evidence="3" id="KW-1185">Reference proteome</keyword>
<dbReference type="OrthoDB" id="3261714at2759"/>
<evidence type="ECO:0000256" key="1">
    <source>
        <dbReference type="SAM" id="MobiDB-lite"/>
    </source>
</evidence>
<dbReference type="EMBL" id="SGPM01000137">
    <property type="protein sequence ID" value="THH29153.1"/>
    <property type="molecule type" value="Genomic_DNA"/>
</dbReference>
<evidence type="ECO:0000313" key="3">
    <source>
        <dbReference type="Proteomes" id="UP000308730"/>
    </source>
</evidence>
<proteinExistence type="predicted"/>
<feature type="region of interest" description="Disordered" evidence="1">
    <location>
        <begin position="273"/>
        <end position="300"/>
    </location>
</feature>
<reference evidence="2 3" key="1">
    <citation type="submission" date="2019-02" db="EMBL/GenBank/DDBJ databases">
        <title>Genome sequencing of the rare red list fungi Antrodiella citrinella (Flaviporus citrinellus).</title>
        <authorList>
            <person name="Buettner E."/>
            <person name="Kellner H."/>
        </authorList>
    </citation>
    <scope>NUCLEOTIDE SEQUENCE [LARGE SCALE GENOMIC DNA]</scope>
    <source>
        <strain evidence="2 3">DSM 108506</strain>
    </source>
</reference>